<evidence type="ECO:0000313" key="2">
    <source>
        <dbReference type="Proteomes" id="UP000266441"/>
    </source>
</evidence>
<evidence type="ECO:0008006" key="3">
    <source>
        <dbReference type="Google" id="ProtNLM"/>
    </source>
</evidence>
<organism evidence="1 2">
    <name type="scientific">Mariniphaga sediminis</name>
    <dbReference type="NCBI Taxonomy" id="1628158"/>
    <lineage>
        <taxon>Bacteria</taxon>
        <taxon>Pseudomonadati</taxon>
        <taxon>Bacteroidota</taxon>
        <taxon>Bacteroidia</taxon>
        <taxon>Marinilabiliales</taxon>
        <taxon>Prolixibacteraceae</taxon>
        <taxon>Mariniphaga</taxon>
    </lineage>
</organism>
<gene>
    <name evidence="1" type="ORF">D1164_09420</name>
</gene>
<name>A0A399D0X6_9BACT</name>
<dbReference type="OrthoDB" id="9893174at2"/>
<evidence type="ECO:0000313" key="1">
    <source>
        <dbReference type="EMBL" id="RIH65339.1"/>
    </source>
</evidence>
<accession>A0A399D0X6</accession>
<dbReference type="RefSeq" id="WP_119349720.1">
    <property type="nucleotide sequence ID" value="NZ_QWET01000006.1"/>
</dbReference>
<sequence length="114" mass="12886">MSNESLNIKLLVSSDTLKLSEVADFMIGLNVTNESDSPVYFNISETELYVNDKKNIAWDLAVQNGTIINLKVQPGKSKTVQWPLGDALFEQTGNIRVELRWKETVQRKEITVSK</sequence>
<dbReference type="AlphaFoldDB" id="A0A399D0X6"/>
<keyword evidence="2" id="KW-1185">Reference proteome</keyword>
<dbReference type="EMBL" id="QWET01000006">
    <property type="protein sequence ID" value="RIH65339.1"/>
    <property type="molecule type" value="Genomic_DNA"/>
</dbReference>
<protein>
    <recommendedName>
        <fullName evidence="3">Intracellular proteinase inhibitor BsuPI domain-containing protein</fullName>
    </recommendedName>
</protein>
<comment type="caution">
    <text evidence="1">The sequence shown here is derived from an EMBL/GenBank/DDBJ whole genome shotgun (WGS) entry which is preliminary data.</text>
</comment>
<reference evidence="1 2" key="1">
    <citation type="journal article" date="2015" name="Int. J. Syst. Evol. Microbiol.">
        <title>Mariniphaga sediminis sp. nov., isolated from coastal sediment.</title>
        <authorList>
            <person name="Wang F.Q."/>
            <person name="Shen Q.Y."/>
            <person name="Chen G.J."/>
            <person name="Du Z.J."/>
        </authorList>
    </citation>
    <scope>NUCLEOTIDE SEQUENCE [LARGE SCALE GENOMIC DNA]</scope>
    <source>
        <strain evidence="1 2">SY21</strain>
    </source>
</reference>
<proteinExistence type="predicted"/>
<dbReference type="Proteomes" id="UP000266441">
    <property type="component" value="Unassembled WGS sequence"/>
</dbReference>